<evidence type="ECO:0000256" key="2">
    <source>
        <dbReference type="ARBA" id="ARBA00023136"/>
    </source>
</evidence>
<dbReference type="Proteomes" id="UP000283530">
    <property type="component" value="Unassembled WGS sequence"/>
</dbReference>
<keyword evidence="3" id="KW-1133">Transmembrane helix</keyword>
<evidence type="ECO:0000313" key="5">
    <source>
        <dbReference type="Proteomes" id="UP000283530"/>
    </source>
</evidence>
<comment type="subcellular location">
    <subcellularLocation>
        <location evidence="1">Membrane</location>
    </subcellularLocation>
</comment>
<dbReference type="EMBL" id="QPKB01000006">
    <property type="protein sequence ID" value="RWR87239.1"/>
    <property type="molecule type" value="Genomic_DNA"/>
</dbReference>
<keyword evidence="2 3" id="KW-0472">Membrane</keyword>
<organism evidence="4 5">
    <name type="scientific">Cinnamomum micranthum f. kanehirae</name>
    <dbReference type="NCBI Taxonomy" id="337451"/>
    <lineage>
        <taxon>Eukaryota</taxon>
        <taxon>Viridiplantae</taxon>
        <taxon>Streptophyta</taxon>
        <taxon>Embryophyta</taxon>
        <taxon>Tracheophyta</taxon>
        <taxon>Spermatophyta</taxon>
        <taxon>Magnoliopsida</taxon>
        <taxon>Magnoliidae</taxon>
        <taxon>Laurales</taxon>
        <taxon>Lauraceae</taxon>
        <taxon>Cinnamomum</taxon>
    </lineage>
</organism>
<keyword evidence="3" id="KW-0812">Transmembrane</keyword>
<accession>A0A443P900</accession>
<evidence type="ECO:0000256" key="1">
    <source>
        <dbReference type="ARBA" id="ARBA00004370"/>
    </source>
</evidence>
<gene>
    <name evidence="4" type="ORF">CKAN_01617600</name>
</gene>
<dbReference type="PANTHER" id="PTHR31234">
    <property type="entry name" value="LATE EMBRYOGENESIS ABUNDANT (LEA) HYDROXYPROLINE-RICH GLYCOPROTEIN FAMILY"/>
    <property type="match status" value="1"/>
</dbReference>
<name>A0A443P900_9MAGN</name>
<dbReference type="OrthoDB" id="1875580at2759"/>
<protein>
    <submittedName>
        <fullName evidence="4">NDR1/HIN1-like protein 12</fullName>
    </submittedName>
</protein>
<evidence type="ECO:0000313" key="4">
    <source>
        <dbReference type="EMBL" id="RWR87239.1"/>
    </source>
</evidence>
<dbReference type="GO" id="GO:0098542">
    <property type="term" value="P:defense response to other organism"/>
    <property type="evidence" value="ECO:0007669"/>
    <property type="project" value="InterPro"/>
</dbReference>
<dbReference type="PANTHER" id="PTHR31234:SF66">
    <property type="entry name" value="LATE EMBRYOGENESIS ABUNDANT PROTEIN"/>
    <property type="match status" value="1"/>
</dbReference>
<sequence length="202" mass="22438">MPGRRGRLTVQQSTHPLVWLAAIVCTILAISVIGAGLAMLVGYLILQPKIPYIRTTYAHLDTLNYDSRYGNLDAQITLHITAVNKNKVHARFSDIKFLLRLDGVPIAQLQADPFDVAKNGTLTLPYVVQYSSPIPLGTRVMEELDESLKQYKVSFNLKGDARTRWKVGIIGFVKFWTHLTCQLVFSTNGSSINSDCSSKSAK</sequence>
<dbReference type="InterPro" id="IPR044839">
    <property type="entry name" value="NDR1-like"/>
</dbReference>
<proteinExistence type="predicted"/>
<reference evidence="4 5" key="1">
    <citation type="journal article" date="2019" name="Nat. Plants">
        <title>Stout camphor tree genome fills gaps in understanding of flowering plant genome evolution.</title>
        <authorList>
            <person name="Chaw S.M."/>
            <person name="Liu Y.C."/>
            <person name="Wu Y.W."/>
            <person name="Wang H.Y."/>
            <person name="Lin C.I."/>
            <person name="Wu C.S."/>
            <person name="Ke H.M."/>
            <person name="Chang L.Y."/>
            <person name="Hsu C.Y."/>
            <person name="Yang H.T."/>
            <person name="Sudianto E."/>
            <person name="Hsu M.H."/>
            <person name="Wu K.P."/>
            <person name="Wang L.N."/>
            <person name="Leebens-Mack J.H."/>
            <person name="Tsai I.J."/>
        </authorList>
    </citation>
    <scope>NUCLEOTIDE SEQUENCE [LARGE SCALE GENOMIC DNA]</scope>
    <source>
        <strain evidence="5">cv. Chaw 1501</strain>
        <tissue evidence="4">Young leaves</tissue>
    </source>
</reference>
<keyword evidence="5" id="KW-1185">Reference proteome</keyword>
<dbReference type="AlphaFoldDB" id="A0A443P900"/>
<dbReference type="GO" id="GO:0005886">
    <property type="term" value="C:plasma membrane"/>
    <property type="evidence" value="ECO:0007669"/>
    <property type="project" value="TreeGrafter"/>
</dbReference>
<evidence type="ECO:0000256" key="3">
    <source>
        <dbReference type="SAM" id="Phobius"/>
    </source>
</evidence>
<feature type="transmembrane region" description="Helical" evidence="3">
    <location>
        <begin position="20"/>
        <end position="46"/>
    </location>
</feature>
<comment type="caution">
    <text evidence="4">The sequence shown here is derived from an EMBL/GenBank/DDBJ whole genome shotgun (WGS) entry which is preliminary data.</text>
</comment>
<dbReference type="SUPFAM" id="SSF117070">
    <property type="entry name" value="LEA14-like"/>
    <property type="match status" value="1"/>
</dbReference>